<protein>
    <recommendedName>
        <fullName evidence="2">FAD dependent oxidoreductase domain-containing protein</fullName>
    </recommendedName>
</protein>
<feature type="region of interest" description="Disordered" evidence="1">
    <location>
        <begin position="1"/>
        <end position="29"/>
    </location>
</feature>
<dbReference type="SUPFAM" id="SSF51905">
    <property type="entry name" value="FAD/NAD(P)-binding domain"/>
    <property type="match status" value="1"/>
</dbReference>
<dbReference type="STRING" id="105984.A0A427XCU0"/>
<accession>A0A427XCU0</accession>
<evidence type="ECO:0000313" key="3">
    <source>
        <dbReference type="EMBL" id="RSH76642.1"/>
    </source>
</evidence>
<dbReference type="AlphaFoldDB" id="A0A427XCU0"/>
<dbReference type="Pfam" id="PF01266">
    <property type="entry name" value="DAO"/>
    <property type="match status" value="1"/>
</dbReference>
<dbReference type="Proteomes" id="UP000279236">
    <property type="component" value="Unassembled WGS sequence"/>
</dbReference>
<name>A0A427XCU0_9TREE</name>
<dbReference type="PANTHER" id="PTHR13847:SF260">
    <property type="entry name" value="FAD DEPENDENT OXIDOREDUCTASE DOMAIN-CONTAINING PROTEIN"/>
    <property type="match status" value="1"/>
</dbReference>
<evidence type="ECO:0000256" key="1">
    <source>
        <dbReference type="SAM" id="MobiDB-lite"/>
    </source>
</evidence>
<proteinExistence type="predicted"/>
<dbReference type="EMBL" id="RSCE01000022">
    <property type="protein sequence ID" value="RSH76642.1"/>
    <property type="molecule type" value="Genomic_DNA"/>
</dbReference>
<comment type="caution">
    <text evidence="3">The sequence shown here is derived from an EMBL/GenBank/DDBJ whole genome shotgun (WGS) entry which is preliminary data.</text>
</comment>
<sequence>MPAFPQQFTSTVSHWQQTDRGPTSLWNHGRDAPLPTEVVDYVIIGAGITGASMAYQLSRAGGAADGKSVVIVDAKDVASCASGRNGGHVPQQTWHMLGYWMAPLSAGGGGLTLEEVVEILMFEQENLELVESIINKEGIDADFKKATRYEVLMSPKAAADNQRLYSLFKSVIDKDPKYMGRKFDLTRVNGALAVNKVVAGSWHPHRGVSALMRLALGSTVSDVKFFSWTPVAALGENADGTISVNCGDRGIITARNVIVGTSAYTHHILPELKSILTGTRIQAGLVVPPATYSGDQALDGTYAIERSTYLIQTPSSGLVFGPYNSAVYRNGLSKASEMYGTEDDSVVTPSWRQWMAEYCKNTFAGWGEETPGFEGLTKMWSGIIDHSLDQLPLVGEVPGRRGVYLAVGFSGQGMALIPNIARGLANQLKTGEWDESVPRAFKITQERLDRIRNEALQVKDYPETG</sequence>
<keyword evidence="4" id="KW-1185">Reference proteome</keyword>
<dbReference type="GO" id="GO:0005737">
    <property type="term" value="C:cytoplasm"/>
    <property type="evidence" value="ECO:0007669"/>
    <property type="project" value="TreeGrafter"/>
</dbReference>
<dbReference type="GeneID" id="39589932"/>
<dbReference type="InterPro" id="IPR006076">
    <property type="entry name" value="FAD-dep_OxRdtase"/>
</dbReference>
<gene>
    <name evidence="3" type="ORF">EHS24_005389</name>
</gene>
<feature type="compositionally biased region" description="Polar residues" evidence="1">
    <location>
        <begin position="1"/>
        <end position="26"/>
    </location>
</feature>
<reference evidence="3 4" key="1">
    <citation type="submission" date="2018-11" db="EMBL/GenBank/DDBJ databases">
        <title>Genome sequence of Apiotrichum porosum DSM 27194.</title>
        <authorList>
            <person name="Aliyu H."/>
            <person name="Gorte O."/>
            <person name="Ochsenreither K."/>
        </authorList>
    </citation>
    <scope>NUCLEOTIDE SEQUENCE [LARGE SCALE GENOMIC DNA]</scope>
    <source>
        <strain evidence="3 4">DSM 27194</strain>
    </source>
</reference>
<dbReference type="RefSeq" id="XP_028471789.1">
    <property type="nucleotide sequence ID" value="XM_028620914.1"/>
</dbReference>
<dbReference type="Gene3D" id="3.50.50.60">
    <property type="entry name" value="FAD/NAD(P)-binding domain"/>
    <property type="match status" value="1"/>
</dbReference>
<evidence type="ECO:0000259" key="2">
    <source>
        <dbReference type="Pfam" id="PF01266"/>
    </source>
</evidence>
<organism evidence="3 4">
    <name type="scientific">Apiotrichum porosum</name>
    <dbReference type="NCBI Taxonomy" id="105984"/>
    <lineage>
        <taxon>Eukaryota</taxon>
        <taxon>Fungi</taxon>
        <taxon>Dikarya</taxon>
        <taxon>Basidiomycota</taxon>
        <taxon>Agaricomycotina</taxon>
        <taxon>Tremellomycetes</taxon>
        <taxon>Trichosporonales</taxon>
        <taxon>Trichosporonaceae</taxon>
        <taxon>Apiotrichum</taxon>
    </lineage>
</organism>
<dbReference type="Gene3D" id="3.30.9.10">
    <property type="entry name" value="D-Amino Acid Oxidase, subunit A, domain 2"/>
    <property type="match status" value="1"/>
</dbReference>
<dbReference type="OrthoDB" id="429143at2759"/>
<dbReference type="InterPro" id="IPR036188">
    <property type="entry name" value="FAD/NAD-bd_sf"/>
</dbReference>
<feature type="domain" description="FAD dependent oxidoreductase" evidence="2">
    <location>
        <begin position="40"/>
        <end position="426"/>
    </location>
</feature>
<dbReference type="PANTHER" id="PTHR13847">
    <property type="entry name" value="SARCOSINE DEHYDROGENASE-RELATED"/>
    <property type="match status" value="1"/>
</dbReference>
<evidence type="ECO:0000313" key="4">
    <source>
        <dbReference type="Proteomes" id="UP000279236"/>
    </source>
</evidence>